<dbReference type="AlphaFoldDB" id="A0A565B042"/>
<keyword evidence="2" id="KW-0732">Signal</keyword>
<sequence>MKRFHTPVSISVALIWLLLALCSSKNNVEGRQMALASMDLASSKAVRDLEINKETKERPVRGEKDSFRRIPGSTSSPIQNRKGPLADIGGGKKQKITATEP</sequence>
<gene>
    <name evidence="3" type="ORF">ANE_LOCUS5466</name>
</gene>
<keyword evidence="4" id="KW-1185">Reference proteome</keyword>
<feature type="region of interest" description="Disordered" evidence="1">
    <location>
        <begin position="50"/>
        <end position="101"/>
    </location>
</feature>
<protein>
    <submittedName>
        <fullName evidence="3">Uncharacterized protein</fullName>
    </submittedName>
</protein>
<organism evidence="3 4">
    <name type="scientific">Arabis nemorensis</name>
    <dbReference type="NCBI Taxonomy" id="586526"/>
    <lineage>
        <taxon>Eukaryota</taxon>
        <taxon>Viridiplantae</taxon>
        <taxon>Streptophyta</taxon>
        <taxon>Embryophyta</taxon>
        <taxon>Tracheophyta</taxon>
        <taxon>Spermatophyta</taxon>
        <taxon>Magnoliopsida</taxon>
        <taxon>eudicotyledons</taxon>
        <taxon>Gunneridae</taxon>
        <taxon>Pentapetalae</taxon>
        <taxon>rosids</taxon>
        <taxon>malvids</taxon>
        <taxon>Brassicales</taxon>
        <taxon>Brassicaceae</taxon>
        <taxon>Arabideae</taxon>
        <taxon>Arabis</taxon>
    </lineage>
</organism>
<feature type="chain" id="PRO_5022235039" evidence="2">
    <location>
        <begin position="31"/>
        <end position="101"/>
    </location>
</feature>
<accession>A0A565B042</accession>
<evidence type="ECO:0000256" key="1">
    <source>
        <dbReference type="SAM" id="MobiDB-lite"/>
    </source>
</evidence>
<feature type="signal peptide" evidence="2">
    <location>
        <begin position="1"/>
        <end position="30"/>
    </location>
</feature>
<dbReference type="OrthoDB" id="1102384at2759"/>
<comment type="caution">
    <text evidence="3">The sequence shown here is derived from an EMBL/GenBank/DDBJ whole genome shotgun (WGS) entry which is preliminary data.</text>
</comment>
<evidence type="ECO:0000313" key="3">
    <source>
        <dbReference type="EMBL" id="VVA95021.1"/>
    </source>
</evidence>
<name>A0A565B042_9BRAS</name>
<reference evidence="3" key="1">
    <citation type="submission" date="2019-07" db="EMBL/GenBank/DDBJ databases">
        <authorList>
            <person name="Dittberner H."/>
        </authorList>
    </citation>
    <scope>NUCLEOTIDE SEQUENCE [LARGE SCALE GENOMIC DNA]</scope>
</reference>
<dbReference type="Proteomes" id="UP000489600">
    <property type="component" value="Unassembled WGS sequence"/>
</dbReference>
<evidence type="ECO:0000313" key="4">
    <source>
        <dbReference type="Proteomes" id="UP000489600"/>
    </source>
</evidence>
<dbReference type="EMBL" id="CABITT030000002">
    <property type="protein sequence ID" value="VVA95021.1"/>
    <property type="molecule type" value="Genomic_DNA"/>
</dbReference>
<feature type="compositionally biased region" description="Basic and acidic residues" evidence="1">
    <location>
        <begin position="50"/>
        <end position="68"/>
    </location>
</feature>
<proteinExistence type="predicted"/>
<evidence type="ECO:0000256" key="2">
    <source>
        <dbReference type="SAM" id="SignalP"/>
    </source>
</evidence>